<evidence type="ECO:0000256" key="1">
    <source>
        <dbReference type="SAM" id="Coils"/>
    </source>
</evidence>
<dbReference type="Proteomes" id="UP000008645">
    <property type="component" value="Chromosome"/>
</dbReference>
<reference evidence="2 3" key="1">
    <citation type="journal article" date="2011" name="J. Bacteriol.">
        <title>Complete genome sequence of the hemotrophic Mycoplasma suis strain KI3806.</title>
        <authorList>
            <person name="Oehlerking J."/>
            <person name="Kube M."/>
            <person name="Felder K.M."/>
            <person name="Matter D."/>
            <person name="Wittenbrink M.M."/>
            <person name="Schwarzenbach S."/>
            <person name="Kramer M.M."/>
            <person name="Hoelzle K."/>
            <person name="Hoelzle L.E."/>
        </authorList>
    </citation>
    <scope>NUCLEOTIDE SEQUENCE [LARGE SCALE GENOMIC DNA]</scope>
    <source>
        <strain evidence="3">KI_3806</strain>
    </source>
</reference>
<dbReference type="RefSeq" id="WP_013608852.1">
    <property type="nucleotide sequence ID" value="NC_015153.1"/>
</dbReference>
<evidence type="ECO:0000313" key="3">
    <source>
        <dbReference type="Proteomes" id="UP000008645"/>
    </source>
</evidence>
<dbReference type="OrthoDB" id="9810782at2"/>
<sequence>MSFFGATKIAFLAISIIGSTAGVGGSLSYKLKNKLSEQARIKRSQDKKQRIEAEKQAQSLRQKRKEEAPIEHKVFKAEAISKGIKNGNHLCWEWEKGIHGDKTSLNEEKCKEKIQKIWGENSEKQPEKWFRSNPDSAITFLNNSLSLSPNKFSILKSKDNNLWETGGFWCRHKEDKENEGMIIVGCDKESWKLSQWE</sequence>
<gene>
    <name evidence="2" type="ORF">MSUIS_01470</name>
</gene>
<keyword evidence="1" id="KW-0175">Coiled coil</keyword>
<protein>
    <submittedName>
        <fullName evidence="2">Uncharacterized protein</fullName>
    </submittedName>
</protein>
<feature type="coiled-coil region" evidence="1">
    <location>
        <begin position="34"/>
        <end position="63"/>
    </location>
</feature>
<dbReference type="KEGG" id="msk:MSUIS_01470"/>
<proteinExistence type="predicted"/>
<dbReference type="EMBL" id="FQ790233">
    <property type="protein sequence ID" value="CBZ40240.1"/>
    <property type="molecule type" value="Genomic_DNA"/>
</dbReference>
<dbReference type="HOGENOM" id="CLU_116230_0_0_14"/>
<evidence type="ECO:0000313" key="2">
    <source>
        <dbReference type="EMBL" id="CBZ40240.1"/>
    </source>
</evidence>
<dbReference type="AlphaFoldDB" id="F0V318"/>
<accession>F0V318</accession>
<name>F0V318_MYCS3</name>
<organism evidence="2 3">
    <name type="scientific">Mycoplasma suis (strain KI_3806)</name>
    <dbReference type="NCBI Taxonomy" id="708248"/>
    <lineage>
        <taxon>Bacteria</taxon>
        <taxon>Bacillati</taxon>
        <taxon>Mycoplasmatota</taxon>
        <taxon>Mollicutes</taxon>
        <taxon>Mycoplasmataceae</taxon>
        <taxon>Mycoplasma</taxon>
    </lineage>
</organism>